<dbReference type="Proteomes" id="UP000255389">
    <property type="component" value="Unassembled WGS sequence"/>
</dbReference>
<sequence>MTSFTSWPIRQSRSAGKRALLRCTTRFGATGAHPSPEVSKAIWPIQESRSPGEGALCVGNEPITPARQAAITNSGPDTLVIGAAITGSARAPGHAADRINGSISSFTSELVN</sequence>
<name>A0A378U6Y4_MYCFO</name>
<protein>
    <submittedName>
        <fullName evidence="1">Uncharacterized protein</fullName>
    </submittedName>
</protein>
<evidence type="ECO:0000313" key="2">
    <source>
        <dbReference type="Proteomes" id="UP000255389"/>
    </source>
</evidence>
<dbReference type="EMBL" id="UGQY01000001">
    <property type="protein sequence ID" value="STZ72553.1"/>
    <property type="molecule type" value="Genomic_DNA"/>
</dbReference>
<organism evidence="1 2">
    <name type="scientific">Mycolicibacterium fortuitum</name>
    <name type="common">Mycobacterium fortuitum</name>
    <dbReference type="NCBI Taxonomy" id="1766"/>
    <lineage>
        <taxon>Bacteria</taxon>
        <taxon>Bacillati</taxon>
        <taxon>Actinomycetota</taxon>
        <taxon>Actinomycetes</taxon>
        <taxon>Mycobacteriales</taxon>
        <taxon>Mycobacteriaceae</taxon>
        <taxon>Mycolicibacterium</taxon>
    </lineage>
</organism>
<accession>A0A378U6Y4</accession>
<evidence type="ECO:0000313" key="1">
    <source>
        <dbReference type="EMBL" id="STZ72553.1"/>
    </source>
</evidence>
<proteinExistence type="predicted"/>
<dbReference type="AlphaFoldDB" id="A0A378U6Y4"/>
<gene>
    <name evidence="1" type="ORF">NCTC1542_00090</name>
</gene>
<reference evidence="1 2" key="1">
    <citation type="submission" date="2018-06" db="EMBL/GenBank/DDBJ databases">
        <authorList>
            <consortium name="Pathogen Informatics"/>
            <person name="Doyle S."/>
        </authorList>
    </citation>
    <scope>NUCLEOTIDE SEQUENCE [LARGE SCALE GENOMIC DNA]</scope>
    <source>
        <strain evidence="1 2">NCTC1542</strain>
    </source>
</reference>